<proteinExistence type="predicted"/>
<sequence>MNIIRNFTTGRFKPFPLFLLVAFTSSSICAQGDLLVFPKRIVFDGSLQKVKTLHISNIGTDTTTYRISHIEMEMVSDGRLVELDTLEASHNLASKFLRVFPRRVTLSPGESQVVKIQMVNGNSLEKGEYRSHLYFRPVLEPQNPDRDQTGEPVTDQIKIKLNYVYGISIANIIRIGKPEIKVSIDSLELKNLQKDRFTLTMAFRRSGNVSSYGSIVMEYIPLKGSPVLLNTIKGFAIYTPGNLRYATFDINIPEDIHLGQGHIRVTYLEDGSKRIYAQQTLNL</sequence>
<reference evidence="2 3" key="1">
    <citation type="submission" date="2024-01" db="EMBL/GenBank/DDBJ databases">
        <title>The strains designed SYSU M86414 and SYSU M84420 isolated from the marine sediment in San Sha City (Hainan Province, China).</title>
        <authorList>
            <person name="Guo D."/>
        </authorList>
    </citation>
    <scope>NUCLEOTIDE SEQUENCE [LARGE SCALE GENOMIC DNA]</scope>
    <source>
        <strain evidence="2 3">SYSU M84420</strain>
    </source>
</reference>
<dbReference type="Proteomes" id="UP001355298">
    <property type="component" value="Unassembled WGS sequence"/>
</dbReference>
<keyword evidence="1" id="KW-0732">Signal</keyword>
<gene>
    <name evidence="2" type="ORF">VOP03_11930</name>
</gene>
<protein>
    <recommendedName>
        <fullName evidence="4">Molecular chaperone</fullName>
    </recommendedName>
</protein>
<evidence type="ECO:0008006" key="4">
    <source>
        <dbReference type="Google" id="ProtNLM"/>
    </source>
</evidence>
<keyword evidence="3" id="KW-1185">Reference proteome</keyword>
<accession>A0ABU6ISS6</accession>
<feature type="chain" id="PRO_5047180840" description="Molecular chaperone" evidence="1">
    <location>
        <begin position="31"/>
        <end position="283"/>
    </location>
</feature>
<dbReference type="EMBL" id="JAYMGW010000010">
    <property type="protein sequence ID" value="MEC4266056.1"/>
    <property type="molecule type" value="Genomic_DNA"/>
</dbReference>
<dbReference type="Gene3D" id="2.60.40.10">
    <property type="entry name" value="Immunoglobulins"/>
    <property type="match status" value="1"/>
</dbReference>
<dbReference type="RefSeq" id="WP_326279085.1">
    <property type="nucleotide sequence ID" value="NZ_JAYKYV010000010.1"/>
</dbReference>
<evidence type="ECO:0000313" key="3">
    <source>
        <dbReference type="Proteomes" id="UP001355298"/>
    </source>
</evidence>
<feature type="signal peptide" evidence="1">
    <location>
        <begin position="1"/>
        <end position="30"/>
    </location>
</feature>
<dbReference type="InterPro" id="IPR013783">
    <property type="entry name" value="Ig-like_fold"/>
</dbReference>
<organism evidence="2 3">
    <name type="scientific">Flagellimonas halotolerans</name>
    <dbReference type="NCBI Taxonomy" id="3112164"/>
    <lineage>
        <taxon>Bacteria</taxon>
        <taxon>Pseudomonadati</taxon>
        <taxon>Bacteroidota</taxon>
        <taxon>Flavobacteriia</taxon>
        <taxon>Flavobacteriales</taxon>
        <taxon>Flavobacteriaceae</taxon>
        <taxon>Flagellimonas</taxon>
    </lineage>
</organism>
<comment type="caution">
    <text evidence="2">The sequence shown here is derived from an EMBL/GenBank/DDBJ whole genome shotgun (WGS) entry which is preliminary data.</text>
</comment>
<evidence type="ECO:0000256" key="1">
    <source>
        <dbReference type="SAM" id="SignalP"/>
    </source>
</evidence>
<name>A0ABU6ISS6_9FLAO</name>
<evidence type="ECO:0000313" key="2">
    <source>
        <dbReference type="EMBL" id="MEC4266056.1"/>
    </source>
</evidence>